<evidence type="ECO:0000313" key="3">
    <source>
        <dbReference type="EMBL" id="PKK92164.1"/>
    </source>
</evidence>
<dbReference type="InterPro" id="IPR005000">
    <property type="entry name" value="Aldolase/citrate-lyase_domain"/>
</dbReference>
<comment type="caution">
    <text evidence="3">The sequence shown here is derived from an EMBL/GenBank/DDBJ whole genome shotgun (WGS) entry which is preliminary data.</text>
</comment>
<protein>
    <recommendedName>
        <fullName evidence="2">HpcH/HpaI aldolase/citrate lyase domain-containing protein</fullName>
    </recommendedName>
</protein>
<reference evidence="3 4" key="1">
    <citation type="journal article" date="2017" name="ISME J.">
        <title>Potential for microbial H2 and metal transformations associated with novel bacteria and archaea in deep terrestrial subsurface sediments.</title>
        <authorList>
            <person name="Hernsdorf A.W."/>
            <person name="Amano Y."/>
            <person name="Miyakawa K."/>
            <person name="Ise K."/>
            <person name="Suzuki Y."/>
            <person name="Anantharaman K."/>
            <person name="Probst A."/>
            <person name="Burstein D."/>
            <person name="Thomas B.C."/>
            <person name="Banfield J.F."/>
        </authorList>
    </citation>
    <scope>NUCLEOTIDE SEQUENCE [LARGE SCALE GENOMIC DNA]</scope>
    <source>
        <strain evidence="3">HGW-Wallbacteria-1</strain>
    </source>
</reference>
<dbReference type="InterPro" id="IPR015813">
    <property type="entry name" value="Pyrv/PenolPyrv_kinase-like_dom"/>
</dbReference>
<dbReference type="GO" id="GO:0003824">
    <property type="term" value="F:catalytic activity"/>
    <property type="evidence" value="ECO:0007669"/>
    <property type="project" value="InterPro"/>
</dbReference>
<evidence type="ECO:0000259" key="2">
    <source>
        <dbReference type="Pfam" id="PF03328"/>
    </source>
</evidence>
<evidence type="ECO:0000313" key="4">
    <source>
        <dbReference type="Proteomes" id="UP000233256"/>
    </source>
</evidence>
<name>A0A2N1PUZ8_9BACT</name>
<dbReference type="Pfam" id="PF03328">
    <property type="entry name" value="HpcH_HpaI"/>
    <property type="match status" value="1"/>
</dbReference>
<keyword evidence="1" id="KW-0479">Metal-binding</keyword>
<dbReference type="GO" id="GO:0046872">
    <property type="term" value="F:metal ion binding"/>
    <property type="evidence" value="ECO:0007669"/>
    <property type="project" value="UniProtKB-KW"/>
</dbReference>
<evidence type="ECO:0000256" key="1">
    <source>
        <dbReference type="ARBA" id="ARBA00022723"/>
    </source>
</evidence>
<dbReference type="SUPFAM" id="SSF51621">
    <property type="entry name" value="Phosphoenolpyruvate/pyruvate domain"/>
    <property type="match status" value="1"/>
</dbReference>
<dbReference type="EMBL" id="PGXC01000001">
    <property type="protein sequence ID" value="PKK92164.1"/>
    <property type="molecule type" value="Genomic_DNA"/>
</dbReference>
<dbReference type="AlphaFoldDB" id="A0A2N1PUZ8"/>
<proteinExistence type="predicted"/>
<dbReference type="Proteomes" id="UP000233256">
    <property type="component" value="Unassembled WGS sequence"/>
</dbReference>
<organism evidence="3 4">
    <name type="scientific">Candidatus Wallbacteria bacterium HGW-Wallbacteria-1</name>
    <dbReference type="NCBI Taxonomy" id="2013854"/>
    <lineage>
        <taxon>Bacteria</taxon>
        <taxon>Candidatus Walliibacteriota</taxon>
    </lineage>
</organism>
<dbReference type="Gene3D" id="3.20.20.60">
    <property type="entry name" value="Phosphoenolpyruvate-binding domains"/>
    <property type="match status" value="1"/>
</dbReference>
<accession>A0A2N1PUZ8</accession>
<dbReference type="InterPro" id="IPR040442">
    <property type="entry name" value="Pyrv_kinase-like_dom_sf"/>
</dbReference>
<gene>
    <name evidence="3" type="ORF">CVV64_01740</name>
</gene>
<feature type="domain" description="HpcH/HpaI aldolase/citrate lyase" evidence="2">
    <location>
        <begin position="15"/>
        <end position="171"/>
    </location>
</feature>
<sequence length="298" mass="32354">MLGEAVNFHLTMITSSPQVAALALCSGVDAVMVDLERTGKADRQGTAAIHVNADISALSAVATVSGSRLSVRVDVPHGEMEQDILMALAVGAGSIVIPMFRELRTLKRVKELVAGFRSNETGPGHEFMQGQPEIIALVETREALDLIQDIYREELAHRIHFGLRDLSIELDEQFMFRTLLRSELRSAISRCQRESIPFRIGGIAPLHRGLIRGERVLALHSALHSSGAFMSREFGSGAAEVSMLGDPEVFAESVAALKRTFGSMTSRLDADSSLAGVWIDEFERAMLNLGPGLSGEMK</sequence>